<protein>
    <submittedName>
        <fullName evidence="2">PhoX family phosphatase</fullName>
    </submittedName>
</protein>
<dbReference type="EMBL" id="JAIGNO010000001">
    <property type="protein sequence ID" value="MBX7481310.1"/>
    <property type="molecule type" value="Genomic_DNA"/>
</dbReference>
<comment type="caution">
    <text evidence="2">The sequence shown here is derived from an EMBL/GenBank/DDBJ whole genome shotgun (WGS) entry which is preliminary data.</text>
</comment>
<evidence type="ECO:0000313" key="2">
    <source>
        <dbReference type="EMBL" id="MBX7481310.1"/>
    </source>
</evidence>
<feature type="compositionally biased region" description="Basic and acidic residues" evidence="1">
    <location>
        <begin position="300"/>
        <end position="309"/>
    </location>
</feature>
<feature type="region of interest" description="Disordered" evidence="1">
    <location>
        <begin position="295"/>
        <end position="314"/>
    </location>
</feature>
<dbReference type="Proteomes" id="UP000755104">
    <property type="component" value="Unassembled WGS sequence"/>
</dbReference>
<dbReference type="PANTHER" id="PTHR35399">
    <property type="entry name" value="SLR8030 PROTEIN"/>
    <property type="match status" value="1"/>
</dbReference>
<sequence length="848" mass="90398">MTDLVRDEFANHSMYSDGDIDSNQTDNPALGALVDRRLSRRATILGGARATGAAVFGSTLLTACGGEDSPFSLTSNDSATGTIVATAGSMVDISAPSSGTAGSGPSTSGLTISQIDGSPVTLLSDEGLPGSFIAPAVSRPTEFSFSVMKDGRRVERKVKVEPAKLKFKAVDKNITDEVTVPKGYSVAILTALGDPILAGVPAFQNDGTDANYAGRIGDHGDALYYFGLGVKTGRRDDNSSLRGILAQNHENLNIQYLHPNGPTTSASGTRPEEEAMKEIEAHGVSFVEIRDTAKLGSGEGSRKGGDGGKKIPSTWEFVQGGPLNRRVTPNTPTEIYGPVRGSDLLKTKFSPAGTAGRGTINNCANGVTLWASLLTCEENWAFYFLRSGDDAQRSPEELVALRRYGVTSSTGNYGWASVSASAWPQDVFDKWDARAKTDDPADAVTDYRNEPNQYGWVVEIDPYNPNAAPRKRTALGRFAHEGAWLGKITRGRPVSVYMGDDSRNEYFYKFVSAAKWDPQDALAEDRLAVGDKYLDNGTLYVARFNEDGTGTWLPLVFGQVPNPAGYEFADQADILVHARLAADAVGATTMDRPEWTATNPVTGEVYLTLTNNRASSRPITAVNAPNPRFYNDPSPASANNYGNPNGHIVRIRERESNPGATRFTWDVYLFGADSQDPDQPGVDRNISELGNANDFSSPDGLWFSRPQNAGGQVAPLAWIQTDDGSMDDRTNDQMLVAFPGKVGDGDRITVGGMDAAGMASSQQTVMGTAATSANLRRFLVGPNECEITGVDSTPDGRTLFVGIQHPGEDGTPDAPSSNWPQSQSGNQSGRPRSGVVAITKDDGGVVGL</sequence>
<dbReference type="RefSeq" id="WP_221555238.1">
    <property type="nucleotide sequence ID" value="NZ_JAIGNO010000001.1"/>
</dbReference>
<accession>A0ABS7J1V6</accession>
<organism evidence="2 3">
    <name type="scientific">Qipengyuania qiaonensis</name>
    <dbReference type="NCBI Taxonomy" id="2867240"/>
    <lineage>
        <taxon>Bacteria</taxon>
        <taxon>Pseudomonadati</taxon>
        <taxon>Pseudomonadota</taxon>
        <taxon>Alphaproteobacteria</taxon>
        <taxon>Sphingomonadales</taxon>
        <taxon>Erythrobacteraceae</taxon>
        <taxon>Qipengyuania</taxon>
    </lineage>
</organism>
<evidence type="ECO:0000256" key="1">
    <source>
        <dbReference type="SAM" id="MobiDB-lite"/>
    </source>
</evidence>
<keyword evidence="3" id="KW-1185">Reference proteome</keyword>
<feature type="region of interest" description="Disordered" evidence="1">
    <location>
        <begin position="320"/>
        <end position="339"/>
    </location>
</feature>
<reference evidence="2 3" key="1">
    <citation type="submission" date="2021-08" db="EMBL/GenBank/DDBJ databases">
        <title>Comparative Genomics Analysis of the Genus Qipengyuania Reveals Extensive Genetic Diversity and Metabolic Versatility, Including the Description of Fifteen Novel Species.</title>
        <authorList>
            <person name="Liu Y."/>
        </authorList>
    </citation>
    <scope>NUCLEOTIDE SEQUENCE [LARGE SCALE GENOMIC DNA]</scope>
    <source>
        <strain evidence="2 3">6D47A</strain>
    </source>
</reference>
<gene>
    <name evidence="2" type="ORF">K3174_02105</name>
</gene>
<feature type="compositionally biased region" description="Polar residues" evidence="1">
    <location>
        <begin position="814"/>
        <end position="830"/>
    </location>
</feature>
<name>A0ABS7J1V6_9SPHN</name>
<feature type="compositionally biased region" description="Basic and acidic residues" evidence="1">
    <location>
        <begin position="839"/>
        <end position="848"/>
    </location>
</feature>
<dbReference type="Pfam" id="PF05787">
    <property type="entry name" value="PhoX"/>
    <property type="match status" value="1"/>
</dbReference>
<feature type="region of interest" description="Disordered" evidence="1">
    <location>
        <begin position="802"/>
        <end position="848"/>
    </location>
</feature>
<dbReference type="PANTHER" id="PTHR35399:SF2">
    <property type="entry name" value="DUF839 DOMAIN-CONTAINING PROTEIN"/>
    <property type="match status" value="1"/>
</dbReference>
<evidence type="ECO:0000313" key="3">
    <source>
        <dbReference type="Proteomes" id="UP000755104"/>
    </source>
</evidence>
<proteinExistence type="predicted"/>
<dbReference type="InterPro" id="IPR008557">
    <property type="entry name" value="PhoX"/>
</dbReference>